<sequence>MFLVARVLKSKYFFNCSFLDAPLGCNPLYIWHSLIWGRDMLSQGLRWQIGNGNNVRIWADPWMLRTSTFRPITPSNLVVQSWKVANLILDNLVRWNVDIVNQLFWYDDRVCILRNPLSLVRRENSLIWHYDYRETYKVKSGYRLAMAEK</sequence>
<organism evidence="1 2">
    <name type="scientific">Trema orientale</name>
    <name type="common">Charcoal tree</name>
    <name type="synonym">Celtis orientalis</name>
    <dbReference type="NCBI Taxonomy" id="63057"/>
    <lineage>
        <taxon>Eukaryota</taxon>
        <taxon>Viridiplantae</taxon>
        <taxon>Streptophyta</taxon>
        <taxon>Embryophyta</taxon>
        <taxon>Tracheophyta</taxon>
        <taxon>Spermatophyta</taxon>
        <taxon>Magnoliopsida</taxon>
        <taxon>eudicotyledons</taxon>
        <taxon>Gunneridae</taxon>
        <taxon>Pentapetalae</taxon>
        <taxon>rosids</taxon>
        <taxon>fabids</taxon>
        <taxon>Rosales</taxon>
        <taxon>Cannabaceae</taxon>
        <taxon>Trema</taxon>
    </lineage>
</organism>
<name>A0A2P5B0E6_TREOI</name>
<protein>
    <recommendedName>
        <fullName evidence="3">Reverse transcriptase zinc-binding domain-containing protein</fullName>
    </recommendedName>
</protein>
<comment type="caution">
    <text evidence="1">The sequence shown here is derived from an EMBL/GenBank/DDBJ whole genome shotgun (WGS) entry which is preliminary data.</text>
</comment>
<dbReference type="InParanoid" id="A0A2P5B0E6"/>
<evidence type="ECO:0008006" key="3">
    <source>
        <dbReference type="Google" id="ProtNLM"/>
    </source>
</evidence>
<dbReference type="AlphaFoldDB" id="A0A2P5B0E6"/>
<proteinExistence type="predicted"/>
<dbReference type="EMBL" id="JXTC01000639">
    <property type="protein sequence ID" value="PON42287.1"/>
    <property type="molecule type" value="Genomic_DNA"/>
</dbReference>
<reference evidence="2" key="1">
    <citation type="submission" date="2016-06" db="EMBL/GenBank/DDBJ databases">
        <title>Parallel loss of symbiosis genes in relatives of nitrogen-fixing non-legume Parasponia.</title>
        <authorList>
            <person name="Van Velzen R."/>
            <person name="Holmer R."/>
            <person name="Bu F."/>
            <person name="Rutten L."/>
            <person name="Van Zeijl A."/>
            <person name="Liu W."/>
            <person name="Santuari L."/>
            <person name="Cao Q."/>
            <person name="Sharma T."/>
            <person name="Shen D."/>
            <person name="Roswanjaya Y."/>
            <person name="Wardhani T."/>
            <person name="Kalhor M.S."/>
            <person name="Jansen J."/>
            <person name="Van den Hoogen J."/>
            <person name="Gungor B."/>
            <person name="Hartog M."/>
            <person name="Hontelez J."/>
            <person name="Verver J."/>
            <person name="Yang W.-C."/>
            <person name="Schijlen E."/>
            <person name="Repin R."/>
            <person name="Schilthuizen M."/>
            <person name="Schranz E."/>
            <person name="Heidstra R."/>
            <person name="Miyata K."/>
            <person name="Fedorova E."/>
            <person name="Kohlen W."/>
            <person name="Bisseling T."/>
            <person name="Smit S."/>
            <person name="Geurts R."/>
        </authorList>
    </citation>
    <scope>NUCLEOTIDE SEQUENCE [LARGE SCALE GENOMIC DNA]</scope>
    <source>
        <strain evidence="2">cv. RG33-2</strain>
    </source>
</reference>
<evidence type="ECO:0000313" key="1">
    <source>
        <dbReference type="EMBL" id="PON42287.1"/>
    </source>
</evidence>
<keyword evidence="2" id="KW-1185">Reference proteome</keyword>
<dbReference type="STRING" id="63057.A0A2P5B0E6"/>
<dbReference type="OrthoDB" id="1929473at2759"/>
<evidence type="ECO:0000313" key="2">
    <source>
        <dbReference type="Proteomes" id="UP000237000"/>
    </source>
</evidence>
<accession>A0A2P5B0E6</accession>
<dbReference type="Proteomes" id="UP000237000">
    <property type="component" value="Unassembled WGS sequence"/>
</dbReference>
<gene>
    <name evidence="1" type="ORF">TorRG33x02_336040</name>
</gene>